<keyword evidence="3" id="KW-0333">Golgi apparatus</keyword>
<dbReference type="CDD" id="cd11301">
    <property type="entry name" value="Fut1_Fut2_like"/>
    <property type="match status" value="1"/>
</dbReference>
<dbReference type="GO" id="GO:0008107">
    <property type="term" value="F:galactoside 2-alpha-L-fucosyltransferase activity"/>
    <property type="evidence" value="ECO:0007669"/>
    <property type="project" value="InterPro"/>
</dbReference>
<dbReference type="EC" id="2.4.1.-" evidence="3"/>
<feature type="non-terminal residue" evidence="4">
    <location>
        <position position="394"/>
    </location>
</feature>
<evidence type="ECO:0000313" key="4">
    <source>
        <dbReference type="EMBL" id="CAJ0575505.1"/>
    </source>
</evidence>
<proteinExistence type="inferred from homology"/>
<dbReference type="EMBL" id="CATQJA010002639">
    <property type="protein sequence ID" value="CAJ0575505.1"/>
    <property type="molecule type" value="Genomic_DNA"/>
</dbReference>
<comment type="pathway">
    <text evidence="3">Protein modification; protein glycosylation.</text>
</comment>
<keyword evidence="3" id="KW-0812">Transmembrane</keyword>
<dbReference type="GO" id="GO:0032580">
    <property type="term" value="C:Golgi cisterna membrane"/>
    <property type="evidence" value="ECO:0007669"/>
    <property type="project" value="UniProtKB-SubCell"/>
</dbReference>
<dbReference type="InterPro" id="IPR002516">
    <property type="entry name" value="Glyco_trans_11"/>
</dbReference>
<comment type="caution">
    <text evidence="4">The sequence shown here is derived from an EMBL/GenBank/DDBJ whole genome shotgun (WGS) entry which is preliminary data.</text>
</comment>
<comment type="similarity">
    <text evidence="3">Belongs to the glycosyltransferase 11 family.</text>
</comment>
<keyword evidence="1 3" id="KW-0328">Glycosyltransferase</keyword>
<keyword evidence="5" id="KW-1185">Reference proteome</keyword>
<name>A0AA36G1T6_9BILA</name>
<comment type="subcellular location">
    <subcellularLocation>
        <location evidence="3">Golgi apparatus</location>
        <location evidence="3">Golgi stack membrane</location>
        <topology evidence="3">Single-pass type II membrane protein</topology>
    </subcellularLocation>
</comment>
<protein>
    <recommendedName>
        <fullName evidence="3">L-Fucosyltransferase</fullName>
        <ecNumber evidence="3">2.4.1.-</ecNumber>
    </recommendedName>
</protein>
<dbReference type="PANTHER" id="PTHR11927">
    <property type="entry name" value="GALACTOSIDE 2-L-FUCOSYLTRANSFERASE"/>
    <property type="match status" value="1"/>
</dbReference>
<dbReference type="Proteomes" id="UP001177023">
    <property type="component" value="Unassembled WGS sequence"/>
</dbReference>
<evidence type="ECO:0000313" key="5">
    <source>
        <dbReference type="Proteomes" id="UP001177023"/>
    </source>
</evidence>
<sequence length="394" mass="45295">MRCGFRLLFIGFFLLASIKLLYFLTTRDLKIMEIDTLGGKAAGNSLKNVAVFPQSGGSTKFDQPWPLPEKPIIKRIEDLYKLGDYLLVGNFSYSKGLGNLMFQYAAMVGLAQETHAIFPISSDNLLRRAFDLNAILVTPELHDNLLKLAEGTVLESCCSYKALDLGFTVFRSVKKVEGYFQNFRWFYPGEASKLVRDEFQFLPKIQELASEHLEHAKARWRLGRAEAANRDKENAENDYKLRFSTETADPVTVAVHVRRGLDLTMHSRNLKHGHVAAPADYYERAMYEFQRQYPNPLFIVSSDDVGWAMKNLKARNSGEIYYLPRGTEREVAMATMSICDHLIASTGTFSWWTAFLADDERNQIIYYKDWPRPLTDLDRMVNKSEYFLPRWRGL</sequence>
<accession>A0AA36G1T6</accession>
<organism evidence="4 5">
    <name type="scientific">Mesorhabditis spiculigera</name>
    <dbReference type="NCBI Taxonomy" id="96644"/>
    <lineage>
        <taxon>Eukaryota</taxon>
        <taxon>Metazoa</taxon>
        <taxon>Ecdysozoa</taxon>
        <taxon>Nematoda</taxon>
        <taxon>Chromadorea</taxon>
        <taxon>Rhabditida</taxon>
        <taxon>Rhabditina</taxon>
        <taxon>Rhabditomorpha</taxon>
        <taxon>Rhabditoidea</taxon>
        <taxon>Rhabditidae</taxon>
        <taxon>Mesorhabditinae</taxon>
        <taxon>Mesorhabditis</taxon>
    </lineage>
</organism>
<evidence type="ECO:0000256" key="3">
    <source>
        <dbReference type="RuleBase" id="RU363129"/>
    </source>
</evidence>
<evidence type="ECO:0000256" key="2">
    <source>
        <dbReference type="ARBA" id="ARBA00022679"/>
    </source>
</evidence>
<dbReference type="AlphaFoldDB" id="A0AA36G1T6"/>
<evidence type="ECO:0000256" key="1">
    <source>
        <dbReference type="ARBA" id="ARBA00022676"/>
    </source>
</evidence>
<gene>
    <name evidence="4" type="ORF">MSPICULIGERA_LOCUS13815</name>
</gene>
<keyword evidence="3" id="KW-0735">Signal-anchor</keyword>
<keyword evidence="3" id="KW-0325">Glycoprotein</keyword>
<keyword evidence="2 3" id="KW-0808">Transferase</keyword>
<dbReference type="PANTHER" id="PTHR11927:SF9">
    <property type="entry name" value="L-FUCOSYLTRANSFERASE"/>
    <property type="match status" value="1"/>
</dbReference>
<dbReference type="Pfam" id="PF01531">
    <property type="entry name" value="Glyco_transf_11"/>
    <property type="match status" value="1"/>
</dbReference>
<reference evidence="4" key="1">
    <citation type="submission" date="2023-06" db="EMBL/GenBank/DDBJ databases">
        <authorList>
            <person name="Delattre M."/>
        </authorList>
    </citation>
    <scope>NUCLEOTIDE SEQUENCE</scope>
    <source>
        <strain evidence="4">AF72</strain>
    </source>
</reference>
<dbReference type="GO" id="GO:0005975">
    <property type="term" value="P:carbohydrate metabolic process"/>
    <property type="evidence" value="ECO:0007669"/>
    <property type="project" value="InterPro"/>
</dbReference>